<reference evidence="2" key="1">
    <citation type="submission" date="2022-12" db="EMBL/GenBank/DDBJ databases">
        <authorList>
            <person name="Petersen C."/>
        </authorList>
    </citation>
    <scope>NUCLEOTIDE SEQUENCE</scope>
    <source>
        <strain evidence="2">IBT 35673</strain>
    </source>
</reference>
<dbReference type="AlphaFoldDB" id="A0A9W9R2W9"/>
<keyword evidence="1" id="KW-1133">Transmembrane helix</keyword>
<proteinExistence type="predicted"/>
<protein>
    <recommendedName>
        <fullName evidence="4">PSI domain-containing protein</fullName>
    </recommendedName>
</protein>
<evidence type="ECO:0000313" key="2">
    <source>
        <dbReference type="EMBL" id="KAJ5351584.1"/>
    </source>
</evidence>
<organism evidence="2 3">
    <name type="scientific">Penicillium brevicompactum</name>
    <dbReference type="NCBI Taxonomy" id="5074"/>
    <lineage>
        <taxon>Eukaryota</taxon>
        <taxon>Fungi</taxon>
        <taxon>Dikarya</taxon>
        <taxon>Ascomycota</taxon>
        <taxon>Pezizomycotina</taxon>
        <taxon>Eurotiomycetes</taxon>
        <taxon>Eurotiomycetidae</taxon>
        <taxon>Eurotiales</taxon>
        <taxon>Aspergillaceae</taxon>
        <taxon>Penicillium</taxon>
    </lineage>
</organism>
<keyword evidence="1" id="KW-0812">Transmembrane</keyword>
<accession>A0A9W9R2W9</accession>
<dbReference type="EMBL" id="JAPZBQ010000001">
    <property type="protein sequence ID" value="KAJ5351584.1"/>
    <property type="molecule type" value="Genomic_DNA"/>
</dbReference>
<sequence length="173" mass="19375">MDDELVANISLPLNSLDTTDPLFYLCWRRQSCSSCLSGTEPCSWCAISSTCVPNTARVPIFAPIGAERICPLGSKERWELRTQPFGCHASTLTMLSVLVAVLGTVALGGIGVLLVWFVRRVRRRWKEMEYEGLGPSKWRGLGFLAALFPSWGRRRQIEEEDGEEDAETRPLLE</sequence>
<name>A0A9W9R2W9_PENBR</name>
<dbReference type="Proteomes" id="UP001147695">
    <property type="component" value="Unassembled WGS sequence"/>
</dbReference>
<reference evidence="2" key="2">
    <citation type="journal article" date="2023" name="IMA Fungus">
        <title>Comparative genomic study of the Penicillium genus elucidates a diverse pangenome and 15 lateral gene transfer events.</title>
        <authorList>
            <person name="Petersen C."/>
            <person name="Sorensen T."/>
            <person name="Nielsen M.R."/>
            <person name="Sondergaard T.E."/>
            <person name="Sorensen J.L."/>
            <person name="Fitzpatrick D.A."/>
            <person name="Frisvad J.C."/>
            <person name="Nielsen K.L."/>
        </authorList>
    </citation>
    <scope>NUCLEOTIDE SEQUENCE</scope>
    <source>
        <strain evidence="2">IBT 35673</strain>
    </source>
</reference>
<feature type="transmembrane region" description="Helical" evidence="1">
    <location>
        <begin position="92"/>
        <end position="118"/>
    </location>
</feature>
<evidence type="ECO:0000313" key="3">
    <source>
        <dbReference type="Proteomes" id="UP001147695"/>
    </source>
</evidence>
<gene>
    <name evidence="2" type="ORF">N7452_000558</name>
</gene>
<comment type="caution">
    <text evidence="2">The sequence shown here is derived from an EMBL/GenBank/DDBJ whole genome shotgun (WGS) entry which is preliminary data.</text>
</comment>
<keyword evidence="1" id="KW-0472">Membrane</keyword>
<evidence type="ECO:0000256" key="1">
    <source>
        <dbReference type="SAM" id="Phobius"/>
    </source>
</evidence>
<evidence type="ECO:0008006" key="4">
    <source>
        <dbReference type="Google" id="ProtNLM"/>
    </source>
</evidence>